<dbReference type="SUPFAM" id="SSF56194">
    <property type="entry name" value="Uridine diphospho-N-Acetylenolpyruvylglucosamine reductase, MurB, C-terminal domain"/>
    <property type="match status" value="1"/>
</dbReference>
<keyword evidence="8 17" id="KW-0285">Flavoprotein</keyword>
<keyword evidence="15 17" id="KW-0961">Cell wall biogenesis/degradation</keyword>
<dbReference type="InterPro" id="IPR016169">
    <property type="entry name" value="FAD-bd_PCMH_sub2"/>
</dbReference>
<comment type="subcellular location">
    <subcellularLocation>
        <location evidence="3 17">Cytoplasm</location>
    </subcellularLocation>
</comment>
<dbReference type="OrthoDB" id="9804753at2"/>
<comment type="cofactor">
    <cofactor evidence="1 17">
        <name>FAD</name>
        <dbReference type="ChEBI" id="CHEBI:57692"/>
    </cofactor>
</comment>
<feature type="domain" description="FAD-binding PCMH-type" evidence="18">
    <location>
        <begin position="32"/>
        <end position="197"/>
    </location>
</feature>
<comment type="function">
    <text evidence="2 17">Cell wall formation.</text>
</comment>
<dbReference type="Pfam" id="PF01565">
    <property type="entry name" value="FAD_binding_4"/>
    <property type="match status" value="1"/>
</dbReference>
<feature type="active site" evidence="17">
    <location>
        <position position="176"/>
    </location>
</feature>
<evidence type="ECO:0000313" key="19">
    <source>
        <dbReference type="EMBL" id="KAB1642880.1"/>
    </source>
</evidence>
<dbReference type="NCBIfam" id="TIGR00179">
    <property type="entry name" value="murB"/>
    <property type="match status" value="1"/>
</dbReference>
<dbReference type="GO" id="GO:0071949">
    <property type="term" value="F:FAD binding"/>
    <property type="evidence" value="ECO:0007669"/>
    <property type="project" value="InterPro"/>
</dbReference>
<feature type="active site" description="Proton donor" evidence="17">
    <location>
        <position position="226"/>
    </location>
</feature>
<dbReference type="GO" id="GO:0008762">
    <property type="term" value="F:UDP-N-acetylmuramate dehydrogenase activity"/>
    <property type="evidence" value="ECO:0007669"/>
    <property type="project" value="UniProtKB-UniRule"/>
</dbReference>
<dbReference type="InterPro" id="IPR006094">
    <property type="entry name" value="Oxid_FAD_bind_N"/>
</dbReference>
<dbReference type="GO" id="GO:0005829">
    <property type="term" value="C:cytosol"/>
    <property type="evidence" value="ECO:0007669"/>
    <property type="project" value="TreeGrafter"/>
</dbReference>
<name>A0A6N6NP89_9ACTN</name>
<comment type="caution">
    <text evidence="19">The sequence shown here is derived from an EMBL/GenBank/DDBJ whole genome shotgun (WGS) entry which is preliminary data.</text>
</comment>
<dbReference type="InterPro" id="IPR036318">
    <property type="entry name" value="FAD-bd_PCMH-like_sf"/>
</dbReference>
<dbReference type="Gene3D" id="3.30.43.10">
    <property type="entry name" value="Uridine Diphospho-n-acetylenolpyruvylglucosamine Reductase, domain 2"/>
    <property type="match status" value="1"/>
</dbReference>
<dbReference type="SUPFAM" id="SSF56176">
    <property type="entry name" value="FAD-binding/transporter-associated domain-like"/>
    <property type="match status" value="1"/>
</dbReference>
<accession>A0A6N6NP89</accession>
<evidence type="ECO:0000256" key="1">
    <source>
        <dbReference type="ARBA" id="ARBA00001974"/>
    </source>
</evidence>
<dbReference type="InterPro" id="IPR016167">
    <property type="entry name" value="FAD-bd_PCMH_sub1"/>
</dbReference>
<organism evidence="19 20">
    <name type="scientific">Ellagibacter isourolithinifaciens</name>
    <dbReference type="NCBI Taxonomy" id="2137581"/>
    <lineage>
        <taxon>Bacteria</taxon>
        <taxon>Bacillati</taxon>
        <taxon>Actinomycetota</taxon>
        <taxon>Coriobacteriia</taxon>
        <taxon>Eggerthellales</taxon>
        <taxon>Eggerthellaceae</taxon>
        <taxon>Ellagibacter</taxon>
    </lineage>
</organism>
<dbReference type="GO" id="GO:0008360">
    <property type="term" value="P:regulation of cell shape"/>
    <property type="evidence" value="ECO:0007669"/>
    <property type="project" value="UniProtKB-KW"/>
</dbReference>
<dbReference type="GO" id="GO:0071555">
    <property type="term" value="P:cell wall organization"/>
    <property type="evidence" value="ECO:0007669"/>
    <property type="project" value="UniProtKB-KW"/>
</dbReference>
<dbReference type="EC" id="1.3.1.98" evidence="17"/>
<comment type="catalytic activity">
    <reaction evidence="16 17">
        <text>UDP-N-acetyl-alpha-D-muramate + NADP(+) = UDP-N-acetyl-3-O-(1-carboxyvinyl)-alpha-D-glucosamine + NADPH + H(+)</text>
        <dbReference type="Rhea" id="RHEA:12248"/>
        <dbReference type="ChEBI" id="CHEBI:15378"/>
        <dbReference type="ChEBI" id="CHEBI:57783"/>
        <dbReference type="ChEBI" id="CHEBI:58349"/>
        <dbReference type="ChEBI" id="CHEBI:68483"/>
        <dbReference type="ChEBI" id="CHEBI:70757"/>
        <dbReference type="EC" id="1.3.1.98"/>
    </reaction>
</comment>
<evidence type="ECO:0000259" key="18">
    <source>
        <dbReference type="PROSITE" id="PS51387"/>
    </source>
</evidence>
<dbReference type="Gene3D" id="3.30.465.10">
    <property type="match status" value="1"/>
</dbReference>
<evidence type="ECO:0000256" key="13">
    <source>
        <dbReference type="ARBA" id="ARBA00023002"/>
    </source>
</evidence>
<dbReference type="PANTHER" id="PTHR21071:SF4">
    <property type="entry name" value="UDP-N-ACETYLENOLPYRUVOYLGLUCOSAMINE REDUCTASE"/>
    <property type="match status" value="1"/>
</dbReference>
<sequence length="304" mass="31513">MDKSLLGSLATIVGEENVRPLEPLAPHTTFKIGGPADAFVSPRSVEEVSQVVCACEQASVPWRVIGCGSDLLVSDGGVEGVVIEVRDNLSAIRVDGTRIVAGAGATNAAVAEAACAAGLSGYEFACGIPGTVGGAAIMNAGAYDGEFSQVCACVTCVTPEGRIVEVPREEAEWSYRHSMFDAARYVVVAATLELTPADPADIRARMDELTAKREAKQPIGMPSAGSTFKRPEGHFAAALIDQAGLKGLSIGGAQVSTKHTGFVVNAGDATSADVQALIAEVQRRVLESSGVALEPEVRMWGREA</sequence>
<dbReference type="EMBL" id="WAJR01000001">
    <property type="protein sequence ID" value="KAB1642880.1"/>
    <property type="molecule type" value="Genomic_DNA"/>
</dbReference>
<evidence type="ECO:0000256" key="10">
    <source>
        <dbReference type="ARBA" id="ARBA00022857"/>
    </source>
</evidence>
<evidence type="ECO:0000256" key="15">
    <source>
        <dbReference type="ARBA" id="ARBA00023316"/>
    </source>
</evidence>
<dbReference type="Proteomes" id="UP000468668">
    <property type="component" value="Unassembled WGS sequence"/>
</dbReference>
<dbReference type="InterPro" id="IPR003170">
    <property type="entry name" value="MurB"/>
</dbReference>
<keyword evidence="13 17" id="KW-0560">Oxidoreductase</keyword>
<evidence type="ECO:0000256" key="14">
    <source>
        <dbReference type="ARBA" id="ARBA00023306"/>
    </source>
</evidence>
<dbReference type="Gene3D" id="3.90.78.10">
    <property type="entry name" value="UDP-N-acetylenolpyruvoylglucosamine reductase, C-terminal domain"/>
    <property type="match status" value="1"/>
</dbReference>
<keyword evidence="20" id="KW-1185">Reference proteome</keyword>
<evidence type="ECO:0000256" key="11">
    <source>
        <dbReference type="ARBA" id="ARBA00022960"/>
    </source>
</evidence>
<keyword evidence="6 17" id="KW-0963">Cytoplasm</keyword>
<dbReference type="GO" id="GO:0009252">
    <property type="term" value="P:peptidoglycan biosynthetic process"/>
    <property type="evidence" value="ECO:0007669"/>
    <property type="project" value="UniProtKB-UniRule"/>
</dbReference>
<feature type="active site" evidence="17">
    <location>
        <position position="296"/>
    </location>
</feature>
<keyword evidence="7 17" id="KW-0132">Cell division</keyword>
<keyword evidence="14 17" id="KW-0131">Cell cycle</keyword>
<dbReference type="UniPathway" id="UPA00219"/>
<evidence type="ECO:0000256" key="4">
    <source>
        <dbReference type="ARBA" id="ARBA00004752"/>
    </source>
</evidence>
<gene>
    <name evidence="17 19" type="primary">murB</name>
    <name evidence="19" type="ORF">F8C90_00390</name>
</gene>
<protein>
    <recommendedName>
        <fullName evidence="17">UDP-N-acetylenolpyruvoylglucosamine reductase</fullName>
        <ecNumber evidence="17">1.3.1.98</ecNumber>
    </recommendedName>
    <alternativeName>
        <fullName evidence="17">UDP-N-acetylmuramate dehydrogenase</fullName>
    </alternativeName>
</protein>
<dbReference type="GO" id="GO:0051301">
    <property type="term" value="P:cell division"/>
    <property type="evidence" value="ECO:0007669"/>
    <property type="project" value="UniProtKB-KW"/>
</dbReference>
<proteinExistence type="inferred from homology"/>
<dbReference type="PANTHER" id="PTHR21071">
    <property type="entry name" value="UDP-N-ACETYLENOLPYRUVOYLGLUCOSAMINE REDUCTASE"/>
    <property type="match status" value="1"/>
</dbReference>
<evidence type="ECO:0000256" key="12">
    <source>
        <dbReference type="ARBA" id="ARBA00022984"/>
    </source>
</evidence>
<evidence type="ECO:0000256" key="3">
    <source>
        <dbReference type="ARBA" id="ARBA00004496"/>
    </source>
</evidence>
<evidence type="ECO:0000313" key="20">
    <source>
        <dbReference type="Proteomes" id="UP000468668"/>
    </source>
</evidence>
<evidence type="ECO:0000256" key="7">
    <source>
        <dbReference type="ARBA" id="ARBA00022618"/>
    </source>
</evidence>
<dbReference type="GeneID" id="98656858"/>
<keyword evidence="10 17" id="KW-0521">NADP</keyword>
<dbReference type="InterPro" id="IPR016166">
    <property type="entry name" value="FAD-bd_PCMH"/>
</dbReference>
<dbReference type="InterPro" id="IPR036635">
    <property type="entry name" value="MurB_C_sf"/>
</dbReference>
<dbReference type="Pfam" id="PF02873">
    <property type="entry name" value="MurB_C"/>
    <property type="match status" value="1"/>
</dbReference>
<dbReference type="RefSeq" id="WP_158048466.1">
    <property type="nucleotide sequence ID" value="NZ_WAJR01000001.1"/>
</dbReference>
<keyword evidence="11 17" id="KW-0133">Cell shape</keyword>
<keyword evidence="12 17" id="KW-0573">Peptidoglycan synthesis</keyword>
<evidence type="ECO:0000256" key="6">
    <source>
        <dbReference type="ARBA" id="ARBA00022490"/>
    </source>
</evidence>
<keyword evidence="9 17" id="KW-0274">FAD</keyword>
<reference evidence="19 20" key="1">
    <citation type="submission" date="2019-09" db="EMBL/GenBank/DDBJ databases">
        <title>Whole genome shotgun sequencing (WGS) of Ellagibacter isourolithinifaciens DSM 104140(T) and Adlercreutzia muris DSM 29508(T).</title>
        <authorList>
            <person name="Stoll D.A."/>
            <person name="Danylec N."/>
            <person name="Huch M."/>
        </authorList>
    </citation>
    <scope>NUCLEOTIDE SEQUENCE [LARGE SCALE GENOMIC DNA]</scope>
    <source>
        <strain evidence="19 20">DSM 104140</strain>
    </source>
</reference>
<evidence type="ECO:0000256" key="8">
    <source>
        <dbReference type="ARBA" id="ARBA00022630"/>
    </source>
</evidence>
<evidence type="ECO:0000256" key="9">
    <source>
        <dbReference type="ARBA" id="ARBA00022827"/>
    </source>
</evidence>
<dbReference type="InterPro" id="IPR011601">
    <property type="entry name" value="MurB_C"/>
</dbReference>
<evidence type="ECO:0000256" key="2">
    <source>
        <dbReference type="ARBA" id="ARBA00003921"/>
    </source>
</evidence>
<dbReference type="NCBIfam" id="NF010480">
    <property type="entry name" value="PRK13905.1"/>
    <property type="match status" value="1"/>
</dbReference>
<evidence type="ECO:0000256" key="5">
    <source>
        <dbReference type="ARBA" id="ARBA00010485"/>
    </source>
</evidence>
<evidence type="ECO:0000256" key="17">
    <source>
        <dbReference type="HAMAP-Rule" id="MF_00037"/>
    </source>
</evidence>
<evidence type="ECO:0000256" key="16">
    <source>
        <dbReference type="ARBA" id="ARBA00048914"/>
    </source>
</evidence>
<dbReference type="PROSITE" id="PS51387">
    <property type="entry name" value="FAD_PCMH"/>
    <property type="match status" value="1"/>
</dbReference>
<comment type="pathway">
    <text evidence="4 17">Cell wall biogenesis; peptidoglycan biosynthesis.</text>
</comment>
<dbReference type="AlphaFoldDB" id="A0A6N6NP89"/>
<comment type="similarity">
    <text evidence="5 17">Belongs to the MurB family.</text>
</comment>
<dbReference type="HAMAP" id="MF_00037">
    <property type="entry name" value="MurB"/>
    <property type="match status" value="1"/>
</dbReference>